<dbReference type="InterPro" id="IPR003838">
    <property type="entry name" value="ABC3_permease_C"/>
</dbReference>
<evidence type="ECO:0000256" key="1">
    <source>
        <dbReference type="ARBA" id="ARBA00004651"/>
    </source>
</evidence>
<dbReference type="GO" id="GO:0098797">
    <property type="term" value="C:plasma membrane protein complex"/>
    <property type="evidence" value="ECO:0007669"/>
    <property type="project" value="TreeGrafter"/>
</dbReference>
<sequence>MKACEIAILSVKDVFHEWRMSFCVMFAVAAIATPLLLFFGLKSGVMKTLENRLLSNPSTVEIISMSDRKLDDNWFKEQREDPKVSFVIPRTRRLAASAEFTKTGDSKNPKKTLDLYPSATGDPLLEHYRQKAPSENECVLSQEAFRRIGANIGDTVKAVVSRDRGTSKVEREFLVVGVLPDAAGSVACAYITLEELEEIEAFKDGIAVPKRQWQGAESVAYPVIPEVLIILPEYLDAVREAMLIQNTGFSRIKRLDSQELEALQPFISENKKGYLLGTVGNPASKHDLMTLCDRFRGRSDVSVIPFTNDLFVSIKGQSFKTRSLKAFKGMLNEELLSLDPTDFSETPAIRKIYMSKNLENTFKDSSLVCEAIYSQKTDSGEVIERKISFEVSVGFIDSLDDETVMLPIGLLSQLSLLQVREISDGVNNSGEKAFTLKRRGYTGFRMYASSLMDVVLLQEKLTKSGIKTSSRADRISEVLSLDKYLSLLFVLIAGASIFGATCCLIANVYANVERKRKELAILRLLGVNSFELGVFPLVGSITLTLGGIVLSLIIFCIFMNVINSMFSYQLNGDEKFCDLNVLQSLGAVVIACVIASISGLMASRRIMKIEPSESLRDE</sequence>
<gene>
    <name evidence="9" type="ORF">SAMN04487865_102615</name>
</gene>
<evidence type="ECO:0000256" key="5">
    <source>
        <dbReference type="ARBA" id="ARBA00022989"/>
    </source>
</evidence>
<dbReference type="PANTHER" id="PTHR30489:SF0">
    <property type="entry name" value="LIPOPROTEIN-RELEASING SYSTEM TRANSMEMBRANE PROTEIN LOLE"/>
    <property type="match status" value="1"/>
</dbReference>
<evidence type="ECO:0000256" key="6">
    <source>
        <dbReference type="ARBA" id="ARBA00023136"/>
    </source>
</evidence>
<organism evidence="9 10">
    <name type="scientific">Succinivibrio dextrinosolvens</name>
    <dbReference type="NCBI Taxonomy" id="83771"/>
    <lineage>
        <taxon>Bacteria</taxon>
        <taxon>Pseudomonadati</taxon>
        <taxon>Pseudomonadota</taxon>
        <taxon>Gammaproteobacteria</taxon>
        <taxon>Aeromonadales</taxon>
        <taxon>Succinivibrionaceae</taxon>
        <taxon>Succinivibrio</taxon>
    </lineage>
</organism>
<dbReference type="GO" id="GO:0044874">
    <property type="term" value="P:lipoprotein localization to outer membrane"/>
    <property type="evidence" value="ECO:0007669"/>
    <property type="project" value="TreeGrafter"/>
</dbReference>
<dbReference type="AlphaFoldDB" id="A0A662ZBA7"/>
<dbReference type="PANTHER" id="PTHR30489">
    <property type="entry name" value="LIPOPROTEIN-RELEASING SYSTEM TRANSMEMBRANE PROTEIN LOLE"/>
    <property type="match status" value="1"/>
</dbReference>
<keyword evidence="6 7" id="KW-0472">Membrane</keyword>
<feature type="domain" description="ABC3 transporter permease C-terminal" evidence="8">
    <location>
        <begin position="491"/>
        <end position="611"/>
    </location>
</feature>
<evidence type="ECO:0000256" key="4">
    <source>
        <dbReference type="ARBA" id="ARBA00022692"/>
    </source>
</evidence>
<keyword evidence="4 7" id="KW-0812">Transmembrane</keyword>
<accession>A0A662ZBA7</accession>
<evidence type="ECO:0000313" key="10">
    <source>
        <dbReference type="Proteomes" id="UP000243374"/>
    </source>
</evidence>
<keyword evidence="3" id="KW-1003">Cell membrane</keyword>
<feature type="transmembrane region" description="Helical" evidence="7">
    <location>
        <begin position="21"/>
        <end position="41"/>
    </location>
</feature>
<name>A0A662ZBA7_9GAMM</name>
<dbReference type="RefSeq" id="WP_074840758.1">
    <property type="nucleotide sequence ID" value="NZ_CP047056.1"/>
</dbReference>
<dbReference type="OrthoDB" id="5410375at2"/>
<feature type="transmembrane region" description="Helical" evidence="7">
    <location>
        <begin position="484"/>
        <end position="512"/>
    </location>
</feature>
<evidence type="ECO:0000256" key="3">
    <source>
        <dbReference type="ARBA" id="ARBA00022475"/>
    </source>
</evidence>
<keyword evidence="10" id="KW-1185">Reference proteome</keyword>
<proteinExistence type="inferred from homology"/>
<feature type="transmembrane region" description="Helical" evidence="7">
    <location>
        <begin position="533"/>
        <end position="562"/>
    </location>
</feature>
<evidence type="ECO:0000256" key="7">
    <source>
        <dbReference type="SAM" id="Phobius"/>
    </source>
</evidence>
<evidence type="ECO:0000256" key="2">
    <source>
        <dbReference type="ARBA" id="ARBA00005236"/>
    </source>
</evidence>
<evidence type="ECO:0000313" key="9">
    <source>
        <dbReference type="EMBL" id="SFK11378.1"/>
    </source>
</evidence>
<keyword evidence="5 7" id="KW-1133">Transmembrane helix</keyword>
<dbReference type="Pfam" id="PF02687">
    <property type="entry name" value="FtsX"/>
    <property type="match status" value="1"/>
</dbReference>
<comment type="subcellular location">
    <subcellularLocation>
        <location evidence="1">Cell membrane</location>
        <topology evidence="1">Multi-pass membrane protein</topology>
    </subcellularLocation>
</comment>
<reference evidence="9 10" key="1">
    <citation type="submission" date="2016-10" db="EMBL/GenBank/DDBJ databases">
        <authorList>
            <person name="Varghese N."/>
            <person name="Submissions S."/>
        </authorList>
    </citation>
    <scope>NUCLEOTIDE SEQUENCE [LARGE SCALE GENOMIC DNA]</scope>
    <source>
        <strain evidence="9 10">22B</strain>
    </source>
</reference>
<protein>
    <submittedName>
        <fullName evidence="9">Putative ABC transport system permease protein</fullName>
    </submittedName>
</protein>
<dbReference type="EMBL" id="FOSF01000026">
    <property type="protein sequence ID" value="SFK11378.1"/>
    <property type="molecule type" value="Genomic_DNA"/>
</dbReference>
<comment type="similarity">
    <text evidence="2">Belongs to the ABC-4 integral membrane protein family. LolC/E subfamily.</text>
</comment>
<dbReference type="Proteomes" id="UP000243374">
    <property type="component" value="Unassembled WGS sequence"/>
</dbReference>
<feature type="transmembrane region" description="Helical" evidence="7">
    <location>
        <begin position="582"/>
        <end position="602"/>
    </location>
</feature>
<dbReference type="InterPro" id="IPR051447">
    <property type="entry name" value="Lipoprotein-release_system"/>
</dbReference>
<evidence type="ECO:0000259" key="8">
    <source>
        <dbReference type="Pfam" id="PF02687"/>
    </source>
</evidence>